<evidence type="ECO:0000313" key="2">
    <source>
        <dbReference type="Proteomes" id="UP000030182"/>
    </source>
</evidence>
<gene>
    <name evidence="1" type="ORF">DHOM_02720</name>
</gene>
<dbReference type="Proteomes" id="UP000030182">
    <property type="component" value="Unassembled WGS sequence"/>
</dbReference>
<keyword evidence="2" id="KW-1185">Reference proteome</keyword>
<accession>A0ABR4SLU0</accession>
<comment type="caution">
    <text evidence="1">The sequence shown here is derived from an EMBL/GenBank/DDBJ whole genome shotgun (WGS) entry which is preliminary data.</text>
</comment>
<organism evidence="1 2">
    <name type="scientific">Dermabacter hominis 1368</name>
    <dbReference type="NCBI Taxonomy" id="1450519"/>
    <lineage>
        <taxon>Bacteria</taxon>
        <taxon>Bacillati</taxon>
        <taxon>Actinomycetota</taxon>
        <taxon>Actinomycetes</taxon>
        <taxon>Micrococcales</taxon>
        <taxon>Dermabacteraceae</taxon>
        <taxon>Dermabacter</taxon>
    </lineage>
</organism>
<dbReference type="EMBL" id="JDRS01000002">
    <property type="protein sequence ID" value="KDS94179.1"/>
    <property type="molecule type" value="Genomic_DNA"/>
</dbReference>
<reference evidence="1 2" key="1">
    <citation type="submission" date="2014-01" db="EMBL/GenBank/DDBJ databases">
        <title>Draft genome sequence of the multidrug-resistant clinical isolate Dermabacter hominis 1368.</title>
        <authorList>
            <person name="Albersmeier A."/>
            <person name="Bomholt C."/>
            <person name="Glaub A."/>
            <person name="Ruckert C."/>
            <person name="Soriano F."/>
            <person name="Fernandez-Natal I."/>
            <person name="Tauch A."/>
        </authorList>
    </citation>
    <scope>NUCLEOTIDE SEQUENCE [LARGE SCALE GENOMIC DNA]</scope>
    <source>
        <strain evidence="1 2">1368</strain>
    </source>
</reference>
<evidence type="ECO:0008006" key="3">
    <source>
        <dbReference type="Google" id="ProtNLM"/>
    </source>
</evidence>
<sequence>MSRIAYDLEQAAQVVPFSTSYLRKATRRTEGNILKAAMRARRITIMHTDLVTWCEKEEDE</sequence>
<protein>
    <recommendedName>
        <fullName evidence="3">DNA-binding protein</fullName>
    </recommendedName>
</protein>
<name>A0ABR4SLU0_9MICO</name>
<evidence type="ECO:0000313" key="1">
    <source>
        <dbReference type="EMBL" id="KDS94179.1"/>
    </source>
</evidence>
<dbReference type="RefSeq" id="WP_034370473.1">
    <property type="nucleotide sequence ID" value="NZ_KN323183.1"/>
</dbReference>
<proteinExistence type="predicted"/>